<reference evidence="2" key="1">
    <citation type="submission" date="2014-09" db="EMBL/GenBank/DDBJ databases">
        <authorList>
            <person name="Sharma Rahul"/>
            <person name="Thines Marco"/>
        </authorList>
    </citation>
    <scope>NUCLEOTIDE SEQUENCE [LARGE SCALE GENOMIC DNA]</scope>
</reference>
<protein>
    <submittedName>
        <fullName evidence="1">Uncharacterized protein</fullName>
    </submittedName>
</protein>
<proteinExistence type="predicted"/>
<sequence>MSDIITLCDDNNHGSPLRASQIGSEESQIIYRLSGISTWVDLHLAMCIYSASELKKEEEEITCDETKSLTARCYQEDIVGCVDAKRINDSDQFGTDADSVAKFTSIASNESTIDSSLNTSVNVGNVNEERGGISGIHITTKPNRNNVPMFKSGDQVIESNIVKYLDQMDATRLIRTNVNDRFNVDEKALQTLNEQLSSTELFAIFMKWQQDNTKRGFADRMIAAMLRRPASIRQSDPSPWPRLGSTLHDRHKELGFKPANIDGDLLSAVVQFSRTEWHRRSIEHGHYLEKMEFLYSTYIPLSTLDTETLKMVFGTGGSFENAMMDIVNRENKLKDLLEEDISINFAFEDDLKATNSPDNFFQWLRYCQLYASRLRNSAASSSTSKVSNGAFYFNILDLLTNDGNSIENLHKYFSKLRKVSVLKEFSNTMLDSLKNENWLRLKAKKSLKDVYEELIDPNLDPVIQKAKYAEFFRFVFMYGKDNYATMLQEFRDFMDISTLGIDKFRFTVMLKSLSEEKELEPITSFLLNVSKFGDGKKKPPVQGIGE</sequence>
<keyword evidence="2" id="KW-1185">Reference proteome</keyword>
<name>A0A0P1AF70_PLAHL</name>
<dbReference type="Proteomes" id="UP000054928">
    <property type="component" value="Unassembled WGS sequence"/>
</dbReference>
<dbReference type="RefSeq" id="XP_024575843.1">
    <property type="nucleotide sequence ID" value="XM_024725024.1"/>
</dbReference>
<evidence type="ECO:0000313" key="2">
    <source>
        <dbReference type="Proteomes" id="UP000054928"/>
    </source>
</evidence>
<accession>A0A0P1AF70</accession>
<organism evidence="1 2">
    <name type="scientific">Plasmopara halstedii</name>
    <name type="common">Downy mildew of sunflower</name>
    <dbReference type="NCBI Taxonomy" id="4781"/>
    <lineage>
        <taxon>Eukaryota</taxon>
        <taxon>Sar</taxon>
        <taxon>Stramenopiles</taxon>
        <taxon>Oomycota</taxon>
        <taxon>Peronosporomycetes</taxon>
        <taxon>Peronosporales</taxon>
        <taxon>Peronosporaceae</taxon>
        <taxon>Plasmopara</taxon>
    </lineage>
</organism>
<dbReference type="EMBL" id="CCYD01000428">
    <property type="protein sequence ID" value="CEG39474.1"/>
    <property type="molecule type" value="Genomic_DNA"/>
</dbReference>
<evidence type="ECO:0000313" key="1">
    <source>
        <dbReference type="EMBL" id="CEG39474.1"/>
    </source>
</evidence>
<dbReference type="AlphaFoldDB" id="A0A0P1AF70"/>
<dbReference type="GeneID" id="36404774"/>